<accession>A0AAD5SPK7</accession>
<dbReference type="Gene3D" id="1.10.3430.10">
    <property type="entry name" value="Ammonium transporter AmtB like domains"/>
    <property type="match status" value="1"/>
</dbReference>
<gene>
    <name evidence="10" type="ORF">HK100_007196</name>
</gene>
<evidence type="ECO:0000256" key="7">
    <source>
        <dbReference type="ARBA" id="ARBA00023177"/>
    </source>
</evidence>
<evidence type="ECO:0000256" key="6">
    <source>
        <dbReference type="ARBA" id="ARBA00023136"/>
    </source>
</evidence>
<proteinExistence type="inferred from homology"/>
<feature type="transmembrane region" description="Helical" evidence="8">
    <location>
        <begin position="306"/>
        <end position="324"/>
    </location>
</feature>
<keyword evidence="11" id="KW-1185">Reference proteome</keyword>
<feature type="transmembrane region" description="Helical" evidence="8">
    <location>
        <begin position="213"/>
        <end position="234"/>
    </location>
</feature>
<dbReference type="EMBL" id="JADGJH010003383">
    <property type="protein sequence ID" value="KAJ3091361.1"/>
    <property type="molecule type" value="Genomic_DNA"/>
</dbReference>
<feature type="transmembrane region" description="Helical" evidence="8">
    <location>
        <begin position="371"/>
        <end position="396"/>
    </location>
</feature>
<name>A0AAD5SPK7_9FUNG</name>
<dbReference type="InterPro" id="IPR001905">
    <property type="entry name" value="Ammonium_transpt"/>
</dbReference>
<evidence type="ECO:0000313" key="10">
    <source>
        <dbReference type="EMBL" id="KAJ3091361.1"/>
    </source>
</evidence>
<evidence type="ECO:0000256" key="1">
    <source>
        <dbReference type="ARBA" id="ARBA00004141"/>
    </source>
</evidence>
<keyword evidence="6 8" id="KW-0472">Membrane</keyword>
<dbReference type="InterPro" id="IPR024041">
    <property type="entry name" value="NH4_transpt_AmtB-like_dom"/>
</dbReference>
<evidence type="ECO:0000256" key="2">
    <source>
        <dbReference type="ARBA" id="ARBA00005887"/>
    </source>
</evidence>
<dbReference type="InterPro" id="IPR018047">
    <property type="entry name" value="Ammonium_transpt_CS"/>
</dbReference>
<dbReference type="InterPro" id="IPR002229">
    <property type="entry name" value="RhesusRHD"/>
</dbReference>
<evidence type="ECO:0000259" key="9">
    <source>
        <dbReference type="Pfam" id="PF00909"/>
    </source>
</evidence>
<comment type="subcellular location">
    <subcellularLocation>
        <location evidence="1">Membrane</location>
        <topology evidence="1">Multi-pass membrane protein</topology>
    </subcellularLocation>
</comment>
<feature type="domain" description="Ammonium transporter AmtB-like" evidence="9">
    <location>
        <begin position="83"/>
        <end position="459"/>
    </location>
</feature>
<feature type="transmembrane region" description="Helical" evidence="8">
    <location>
        <begin position="330"/>
        <end position="350"/>
    </location>
</feature>
<organism evidence="10 11">
    <name type="scientific">Physocladia obscura</name>
    <dbReference type="NCBI Taxonomy" id="109957"/>
    <lineage>
        <taxon>Eukaryota</taxon>
        <taxon>Fungi</taxon>
        <taxon>Fungi incertae sedis</taxon>
        <taxon>Chytridiomycota</taxon>
        <taxon>Chytridiomycota incertae sedis</taxon>
        <taxon>Chytridiomycetes</taxon>
        <taxon>Chytridiales</taxon>
        <taxon>Chytriomycetaceae</taxon>
        <taxon>Physocladia</taxon>
    </lineage>
</organism>
<dbReference type="SUPFAM" id="SSF111352">
    <property type="entry name" value="Ammonium transporter"/>
    <property type="match status" value="1"/>
</dbReference>
<evidence type="ECO:0000256" key="5">
    <source>
        <dbReference type="ARBA" id="ARBA00022989"/>
    </source>
</evidence>
<evidence type="ECO:0000256" key="8">
    <source>
        <dbReference type="SAM" id="Phobius"/>
    </source>
</evidence>
<dbReference type="Proteomes" id="UP001211907">
    <property type="component" value="Unassembled WGS sequence"/>
</dbReference>
<dbReference type="AlphaFoldDB" id="A0AAD5SPK7"/>
<comment type="caution">
    <text evidence="10">The sequence shown here is derived from an EMBL/GenBank/DDBJ whole genome shotgun (WGS) entry which is preliminary data.</text>
</comment>
<dbReference type="PROSITE" id="PS01219">
    <property type="entry name" value="AMMONIUM_TRANSP"/>
    <property type="match status" value="1"/>
</dbReference>
<reference evidence="10" key="1">
    <citation type="submission" date="2020-05" db="EMBL/GenBank/DDBJ databases">
        <title>Phylogenomic resolution of chytrid fungi.</title>
        <authorList>
            <person name="Stajich J.E."/>
            <person name="Amses K."/>
            <person name="Simmons R."/>
            <person name="Seto K."/>
            <person name="Myers J."/>
            <person name="Bonds A."/>
            <person name="Quandt C.A."/>
            <person name="Barry K."/>
            <person name="Liu P."/>
            <person name="Grigoriev I."/>
            <person name="Longcore J.E."/>
            <person name="James T.Y."/>
        </authorList>
    </citation>
    <scope>NUCLEOTIDE SEQUENCE</scope>
    <source>
        <strain evidence="10">JEL0513</strain>
    </source>
</reference>
<protein>
    <recommendedName>
        <fullName evidence="9">Ammonium transporter AmtB-like domain-containing protein</fullName>
    </recommendedName>
</protein>
<feature type="transmembrane region" description="Helical" evidence="8">
    <location>
        <begin position="149"/>
        <end position="168"/>
    </location>
</feature>
<dbReference type="PRINTS" id="PR00342">
    <property type="entry name" value="RHESUSRHD"/>
</dbReference>
<evidence type="ECO:0000256" key="3">
    <source>
        <dbReference type="ARBA" id="ARBA00022448"/>
    </source>
</evidence>
<dbReference type="PANTHER" id="PTHR43029:SF10">
    <property type="entry name" value="AMMONIUM TRANSPORTER MEP2"/>
    <property type="match status" value="1"/>
</dbReference>
<feature type="transmembrane region" description="Helical" evidence="8">
    <location>
        <begin position="175"/>
        <end position="201"/>
    </location>
</feature>
<dbReference type="GO" id="GO:0008519">
    <property type="term" value="F:ammonium channel activity"/>
    <property type="evidence" value="ECO:0007669"/>
    <property type="project" value="InterPro"/>
</dbReference>
<feature type="transmembrane region" description="Helical" evidence="8">
    <location>
        <begin position="275"/>
        <end position="299"/>
    </location>
</feature>
<feature type="transmembrane region" description="Helical" evidence="8">
    <location>
        <begin position="20"/>
        <end position="42"/>
    </location>
</feature>
<evidence type="ECO:0000256" key="4">
    <source>
        <dbReference type="ARBA" id="ARBA00022692"/>
    </source>
</evidence>
<feature type="transmembrane region" description="Helical" evidence="8">
    <location>
        <begin position="408"/>
        <end position="437"/>
    </location>
</feature>
<dbReference type="PANTHER" id="PTHR43029">
    <property type="entry name" value="AMMONIUM TRANSPORTER MEP2"/>
    <property type="match status" value="1"/>
</dbReference>
<feature type="transmembrane region" description="Helical" evidence="8">
    <location>
        <begin position="54"/>
        <end position="74"/>
    </location>
</feature>
<keyword evidence="4 8" id="KW-0812">Transmembrane</keyword>
<dbReference type="GO" id="GO:0005886">
    <property type="term" value="C:plasma membrane"/>
    <property type="evidence" value="ECO:0007669"/>
    <property type="project" value="InterPro"/>
</dbReference>
<keyword evidence="7" id="KW-0924">Ammonia transport</keyword>
<sequence length="496" mass="52458">MSMSDGWNASTPWLDTGDNAWQLTTATFVGLQSVPGLMVFYAGVVKKKWAVNSAFMAFYAFAAVLLCWVTISYSSIPLSLILLFPSCSSVFSILGTQVCWAYEMSFGQQWAPFLGKPGAVSTLSIRGALGQAIIPASNTDLAFPMATMAYFQFVFAAITLVLIAGSFIGRMNFTAWMIFVPLWLTFSYTVNCFSIWGGGWLFQMGVLDYSGGYVIHLAAGSAAFTGAWVIGPRLKQDRDDFEPNNIPLMLTGAGLLWLGWNGFNGGDPFNAGADAGVAVLNTNVATAASLITWMVLDIIFFKKPSIIGACQGMITGLVVITPGAGLVAGWGAIVMGIASGSIPWISMNVLGKTKWFMQIDDTLGVFHTHAVAGLLGGLLTGIFATTEGCLAFAALSTGGGITGNWHQLYLQFIGGLFVIAVNVVVTPILLFGIGLVVPLRMSEADLLIGDAACHGEDAYAFYHDGAKEIDLSRTASAGSLLNVGGQAPPEITALKG</sequence>
<dbReference type="Pfam" id="PF00909">
    <property type="entry name" value="Ammonium_transp"/>
    <property type="match status" value="1"/>
</dbReference>
<keyword evidence="3" id="KW-0813">Transport</keyword>
<keyword evidence="5 8" id="KW-1133">Transmembrane helix</keyword>
<evidence type="ECO:0000313" key="11">
    <source>
        <dbReference type="Proteomes" id="UP001211907"/>
    </source>
</evidence>
<comment type="similarity">
    <text evidence="2">Belongs to the ammonia transporter channel (TC 1.A.11.2) family.</text>
</comment>
<feature type="transmembrane region" description="Helical" evidence="8">
    <location>
        <begin position="246"/>
        <end position="263"/>
    </location>
</feature>
<dbReference type="InterPro" id="IPR029020">
    <property type="entry name" value="Ammonium/urea_transptr"/>
</dbReference>